<keyword evidence="2" id="KW-1185">Reference proteome</keyword>
<proteinExistence type="predicted"/>
<protein>
    <submittedName>
        <fullName evidence="1">DUF2240 family protein</fullName>
    </submittedName>
</protein>
<accession>A0A6B0VNX4</accession>
<evidence type="ECO:0000313" key="2">
    <source>
        <dbReference type="Proteomes" id="UP000434101"/>
    </source>
</evidence>
<organism evidence="1 2">
    <name type="scientific">Natronorubrum halalkaliphilum</name>
    <dbReference type="NCBI Taxonomy" id="2691917"/>
    <lineage>
        <taxon>Archaea</taxon>
        <taxon>Methanobacteriati</taxon>
        <taxon>Methanobacteriota</taxon>
        <taxon>Stenosarchaea group</taxon>
        <taxon>Halobacteria</taxon>
        <taxon>Halobacteriales</taxon>
        <taxon>Natrialbaceae</taxon>
        <taxon>Natronorubrum</taxon>
    </lineage>
</organism>
<reference evidence="1 2" key="1">
    <citation type="submission" date="2020-01" db="EMBL/GenBank/DDBJ databases">
        <title>Natronorubrum sp. JWXQ-INN 674 isolated from Inner Mongolia Autonomous Region of China.</title>
        <authorList>
            <person name="Xue Q."/>
        </authorList>
    </citation>
    <scope>NUCLEOTIDE SEQUENCE [LARGE SCALE GENOMIC DNA]</scope>
    <source>
        <strain evidence="1 2">JWXQ-INN-674</strain>
    </source>
</reference>
<dbReference type="InterPro" id="IPR018716">
    <property type="entry name" value="DUF2240"/>
</dbReference>
<gene>
    <name evidence="1" type="ORF">GS429_09225</name>
</gene>
<dbReference type="AlphaFoldDB" id="A0A6B0VNX4"/>
<dbReference type="OrthoDB" id="146786at2157"/>
<dbReference type="RefSeq" id="WP_160064839.1">
    <property type="nucleotide sequence ID" value="NZ_WUYX01000028.1"/>
</dbReference>
<evidence type="ECO:0000313" key="1">
    <source>
        <dbReference type="EMBL" id="MXV62239.1"/>
    </source>
</evidence>
<sequence length="160" mass="17490">MSLRVAVAAPFIQNGARRLQENEFVVALSLDRDWFSPDQSKRLIDVATQDGLLERTDDALEITFDPAEVTVPEEFVPDEDLLRERSAFERVLDTLVAEGVEKHEAVGAINTLQQDLGLTIEAAAVVYARREGLDVTELIPTARSALAADAADAEAEAEGR</sequence>
<dbReference type="Proteomes" id="UP000434101">
    <property type="component" value="Unassembled WGS sequence"/>
</dbReference>
<name>A0A6B0VNX4_9EURY</name>
<dbReference type="Pfam" id="PF09999">
    <property type="entry name" value="DUF2240"/>
    <property type="match status" value="1"/>
</dbReference>
<comment type="caution">
    <text evidence="1">The sequence shown here is derived from an EMBL/GenBank/DDBJ whole genome shotgun (WGS) entry which is preliminary data.</text>
</comment>
<dbReference type="EMBL" id="WUYX01000028">
    <property type="protein sequence ID" value="MXV62239.1"/>
    <property type="molecule type" value="Genomic_DNA"/>
</dbReference>